<accession>X0U150</accession>
<proteinExistence type="predicted"/>
<dbReference type="AlphaFoldDB" id="X0U150"/>
<dbReference type="EMBL" id="BARS01007369">
    <property type="protein sequence ID" value="GAF82175.1"/>
    <property type="molecule type" value="Genomic_DNA"/>
</dbReference>
<name>X0U150_9ZZZZ</name>
<evidence type="ECO:0000313" key="1">
    <source>
        <dbReference type="EMBL" id="GAF82175.1"/>
    </source>
</evidence>
<organism evidence="1">
    <name type="scientific">marine sediment metagenome</name>
    <dbReference type="NCBI Taxonomy" id="412755"/>
    <lineage>
        <taxon>unclassified sequences</taxon>
        <taxon>metagenomes</taxon>
        <taxon>ecological metagenomes</taxon>
    </lineage>
</organism>
<gene>
    <name evidence="1" type="ORF">S01H1_14191</name>
</gene>
<reference evidence="1" key="1">
    <citation type="journal article" date="2014" name="Front. Microbiol.">
        <title>High frequency of phylogenetically diverse reductive dehalogenase-homologous genes in deep subseafloor sedimentary metagenomes.</title>
        <authorList>
            <person name="Kawai M."/>
            <person name="Futagami T."/>
            <person name="Toyoda A."/>
            <person name="Takaki Y."/>
            <person name="Nishi S."/>
            <person name="Hori S."/>
            <person name="Arai W."/>
            <person name="Tsubouchi T."/>
            <person name="Morono Y."/>
            <person name="Uchiyama I."/>
            <person name="Ito T."/>
            <person name="Fujiyama A."/>
            <person name="Inagaki F."/>
            <person name="Takami H."/>
        </authorList>
    </citation>
    <scope>NUCLEOTIDE SEQUENCE</scope>
    <source>
        <strain evidence="1">Expedition CK06-06</strain>
    </source>
</reference>
<protein>
    <submittedName>
        <fullName evidence="1">Uncharacterized protein</fullName>
    </submittedName>
</protein>
<sequence>MAKIIPINNQDREHWKQLNAEALEEVQDQALLEMIKMVLNLHEIEHTGEWRQAHRRLDFSKSTFGDYLQLYARWSLPEFRLLEEAVFENFDELKRKGLYSVLIRLRKEQEKR</sequence>
<comment type="caution">
    <text evidence="1">The sequence shown here is derived from an EMBL/GenBank/DDBJ whole genome shotgun (WGS) entry which is preliminary data.</text>
</comment>